<reference evidence="2 3" key="1">
    <citation type="journal article" date="2020" name="Nature">
        <title>Six reference-quality genomes reveal evolution of bat adaptations.</title>
        <authorList>
            <person name="Jebb D."/>
            <person name="Huang Z."/>
            <person name="Pippel M."/>
            <person name="Hughes G.M."/>
            <person name="Lavrichenko K."/>
            <person name="Devanna P."/>
            <person name="Winkler S."/>
            <person name="Jermiin L.S."/>
            <person name="Skirmuntt E.C."/>
            <person name="Katzourakis A."/>
            <person name="Burkitt-Gray L."/>
            <person name="Ray D.A."/>
            <person name="Sullivan K.A.M."/>
            <person name="Roscito J.G."/>
            <person name="Kirilenko B.M."/>
            <person name="Davalos L.M."/>
            <person name="Corthals A.P."/>
            <person name="Power M.L."/>
            <person name="Jones G."/>
            <person name="Ransome R.D."/>
            <person name="Dechmann D.K.N."/>
            <person name="Locatelli A.G."/>
            <person name="Puechmaille S.J."/>
            <person name="Fedrigo O."/>
            <person name="Jarvis E.D."/>
            <person name="Hiller M."/>
            <person name="Vernes S.C."/>
            <person name="Myers E.W."/>
            <person name="Teeling E.C."/>
        </authorList>
    </citation>
    <scope>NUCLEOTIDE SEQUENCE [LARGE SCALE GENOMIC DNA]</scope>
    <source>
        <strain evidence="2">MRouAeg1</strain>
        <tissue evidence="2">Muscle</tissue>
    </source>
</reference>
<sequence length="162" mass="17722">MSRRKPAPGGSAAAGPAPARQAVLSRFFHATGSLKSTSSPTDAAEKVAETDRSKKRPLENDGPFKKKAKKVQEKDGQSDSVMSRNSEPQKSLRTKIVLKSLEKLKEFYCDSALPQNRVQREPLQEGFAVLPKCTVFDDISLLRAKNAISSEDSKSQTSQKVC</sequence>
<feature type="compositionally biased region" description="Polar residues" evidence="1">
    <location>
        <begin position="78"/>
        <end position="91"/>
    </location>
</feature>
<comment type="caution">
    <text evidence="2">The sequence shown here is derived from an EMBL/GenBank/DDBJ whole genome shotgun (WGS) entry which is preliminary data.</text>
</comment>
<dbReference type="AlphaFoldDB" id="A0A7J8F1P5"/>
<feature type="region of interest" description="Disordered" evidence="1">
    <location>
        <begin position="32"/>
        <end position="94"/>
    </location>
</feature>
<evidence type="ECO:0000313" key="2">
    <source>
        <dbReference type="EMBL" id="KAF6441540.1"/>
    </source>
</evidence>
<keyword evidence="3" id="KW-1185">Reference proteome</keyword>
<dbReference type="EMBL" id="JACASE010000008">
    <property type="protein sequence ID" value="KAF6441540.1"/>
    <property type="molecule type" value="Genomic_DNA"/>
</dbReference>
<organism evidence="2 3">
    <name type="scientific">Rousettus aegyptiacus</name>
    <name type="common">Egyptian fruit bat</name>
    <name type="synonym">Pteropus aegyptiacus</name>
    <dbReference type="NCBI Taxonomy" id="9407"/>
    <lineage>
        <taxon>Eukaryota</taxon>
        <taxon>Metazoa</taxon>
        <taxon>Chordata</taxon>
        <taxon>Craniata</taxon>
        <taxon>Vertebrata</taxon>
        <taxon>Euteleostomi</taxon>
        <taxon>Mammalia</taxon>
        <taxon>Eutheria</taxon>
        <taxon>Laurasiatheria</taxon>
        <taxon>Chiroptera</taxon>
        <taxon>Yinpterochiroptera</taxon>
        <taxon>Pteropodoidea</taxon>
        <taxon>Pteropodidae</taxon>
        <taxon>Rousettinae</taxon>
        <taxon>Rousettus</taxon>
    </lineage>
</organism>
<accession>A0A7J8F1P5</accession>
<proteinExistence type="predicted"/>
<evidence type="ECO:0008006" key="4">
    <source>
        <dbReference type="Google" id="ProtNLM"/>
    </source>
</evidence>
<dbReference type="Proteomes" id="UP000593571">
    <property type="component" value="Unassembled WGS sequence"/>
</dbReference>
<name>A0A7J8F1P5_ROUAE</name>
<gene>
    <name evidence="2" type="ORF">HJG63_013619</name>
</gene>
<protein>
    <recommendedName>
        <fullName evidence="4">MutS-like protein 3</fullName>
    </recommendedName>
</protein>
<evidence type="ECO:0000313" key="3">
    <source>
        <dbReference type="Proteomes" id="UP000593571"/>
    </source>
</evidence>
<evidence type="ECO:0000256" key="1">
    <source>
        <dbReference type="SAM" id="MobiDB-lite"/>
    </source>
</evidence>
<feature type="compositionally biased region" description="Basic and acidic residues" evidence="1">
    <location>
        <begin position="43"/>
        <end position="77"/>
    </location>
</feature>